<dbReference type="AlphaFoldDB" id="X1EFD4"/>
<comment type="caution">
    <text evidence="2">The sequence shown here is derived from an EMBL/GenBank/DDBJ whole genome shotgun (WGS) entry which is preliminary data.</text>
</comment>
<accession>X1EFD4</accession>
<organism evidence="2">
    <name type="scientific">marine sediment metagenome</name>
    <dbReference type="NCBI Taxonomy" id="412755"/>
    <lineage>
        <taxon>unclassified sequences</taxon>
        <taxon>metagenomes</taxon>
        <taxon>ecological metagenomes</taxon>
    </lineage>
</organism>
<gene>
    <name evidence="2" type="ORF">S01H4_56732</name>
</gene>
<feature type="region of interest" description="Disordered" evidence="1">
    <location>
        <begin position="16"/>
        <end position="40"/>
    </location>
</feature>
<evidence type="ECO:0000313" key="2">
    <source>
        <dbReference type="EMBL" id="GAH15864.1"/>
    </source>
</evidence>
<evidence type="ECO:0000256" key="1">
    <source>
        <dbReference type="SAM" id="MobiDB-lite"/>
    </source>
</evidence>
<sequence length="40" mass="4773">DTNKLQHNRKLFPDYHVPIPVFDPGKKQGKRSSRLREKKL</sequence>
<dbReference type="EMBL" id="BART01032905">
    <property type="protein sequence ID" value="GAH15864.1"/>
    <property type="molecule type" value="Genomic_DNA"/>
</dbReference>
<feature type="non-terminal residue" evidence="2">
    <location>
        <position position="1"/>
    </location>
</feature>
<proteinExistence type="predicted"/>
<name>X1EFD4_9ZZZZ</name>
<reference evidence="2" key="1">
    <citation type="journal article" date="2014" name="Front. Microbiol.">
        <title>High frequency of phylogenetically diverse reductive dehalogenase-homologous genes in deep subseafloor sedimentary metagenomes.</title>
        <authorList>
            <person name="Kawai M."/>
            <person name="Futagami T."/>
            <person name="Toyoda A."/>
            <person name="Takaki Y."/>
            <person name="Nishi S."/>
            <person name="Hori S."/>
            <person name="Arai W."/>
            <person name="Tsubouchi T."/>
            <person name="Morono Y."/>
            <person name="Uchiyama I."/>
            <person name="Ito T."/>
            <person name="Fujiyama A."/>
            <person name="Inagaki F."/>
            <person name="Takami H."/>
        </authorList>
    </citation>
    <scope>NUCLEOTIDE SEQUENCE</scope>
    <source>
        <strain evidence="2">Expedition CK06-06</strain>
    </source>
</reference>
<protein>
    <submittedName>
        <fullName evidence="2">Uncharacterized protein</fullName>
    </submittedName>
</protein>
<feature type="compositionally biased region" description="Basic residues" evidence="1">
    <location>
        <begin position="27"/>
        <end position="40"/>
    </location>
</feature>